<sequence length="48" mass="5463">MQSELDLLRQENAKLISENALLLAKKAELIAKIMELEQSTKENVEHKA</sequence>
<accession>A0A9N9EEQ3</accession>
<keyword evidence="3" id="KW-1185">Reference proteome</keyword>
<proteinExistence type="predicted"/>
<protein>
    <submittedName>
        <fullName evidence="2">15244_t:CDS:1</fullName>
    </submittedName>
</protein>
<organism evidence="2 3">
    <name type="scientific">Racocetra fulgida</name>
    <dbReference type="NCBI Taxonomy" id="60492"/>
    <lineage>
        <taxon>Eukaryota</taxon>
        <taxon>Fungi</taxon>
        <taxon>Fungi incertae sedis</taxon>
        <taxon>Mucoromycota</taxon>
        <taxon>Glomeromycotina</taxon>
        <taxon>Glomeromycetes</taxon>
        <taxon>Diversisporales</taxon>
        <taxon>Gigasporaceae</taxon>
        <taxon>Racocetra</taxon>
    </lineage>
</organism>
<gene>
    <name evidence="2" type="ORF">RFULGI_LOCUS9225</name>
</gene>
<evidence type="ECO:0000313" key="2">
    <source>
        <dbReference type="EMBL" id="CAG8670954.1"/>
    </source>
</evidence>
<feature type="coiled-coil region" evidence="1">
    <location>
        <begin position="5"/>
        <end position="39"/>
    </location>
</feature>
<evidence type="ECO:0000313" key="3">
    <source>
        <dbReference type="Proteomes" id="UP000789396"/>
    </source>
</evidence>
<dbReference type="EMBL" id="CAJVPZ010016136">
    <property type="protein sequence ID" value="CAG8670954.1"/>
    <property type="molecule type" value="Genomic_DNA"/>
</dbReference>
<evidence type="ECO:0000256" key="1">
    <source>
        <dbReference type="SAM" id="Coils"/>
    </source>
</evidence>
<keyword evidence="1" id="KW-0175">Coiled coil</keyword>
<dbReference type="AlphaFoldDB" id="A0A9N9EEQ3"/>
<comment type="caution">
    <text evidence="2">The sequence shown here is derived from an EMBL/GenBank/DDBJ whole genome shotgun (WGS) entry which is preliminary data.</text>
</comment>
<dbReference type="Proteomes" id="UP000789396">
    <property type="component" value="Unassembled WGS sequence"/>
</dbReference>
<name>A0A9N9EEQ3_9GLOM</name>
<feature type="non-terminal residue" evidence="2">
    <location>
        <position position="48"/>
    </location>
</feature>
<reference evidence="2" key="1">
    <citation type="submission" date="2021-06" db="EMBL/GenBank/DDBJ databases">
        <authorList>
            <person name="Kallberg Y."/>
            <person name="Tangrot J."/>
            <person name="Rosling A."/>
        </authorList>
    </citation>
    <scope>NUCLEOTIDE SEQUENCE</scope>
    <source>
        <strain evidence="2">IN212</strain>
    </source>
</reference>